<proteinExistence type="predicted"/>
<dbReference type="PANTHER" id="PTHR31458:SF19">
    <property type="entry name" value="POLYGALACTURONASE 1 BETA-LIKE PROTEIN 3"/>
    <property type="match status" value="1"/>
</dbReference>
<evidence type="ECO:0000256" key="1">
    <source>
        <dbReference type="ARBA" id="ARBA00004191"/>
    </source>
</evidence>
<evidence type="ECO:0000256" key="3">
    <source>
        <dbReference type="ARBA" id="ARBA00022512"/>
    </source>
</evidence>
<feature type="transmembrane region" description="Helical" evidence="7">
    <location>
        <begin position="40"/>
        <end position="62"/>
    </location>
</feature>
<organism evidence="9 10">
    <name type="scientific">Solanum stoloniferum</name>
    <dbReference type="NCBI Taxonomy" id="62892"/>
    <lineage>
        <taxon>Eukaryota</taxon>
        <taxon>Viridiplantae</taxon>
        <taxon>Streptophyta</taxon>
        <taxon>Embryophyta</taxon>
        <taxon>Tracheophyta</taxon>
        <taxon>Spermatophyta</taxon>
        <taxon>Magnoliopsida</taxon>
        <taxon>eudicotyledons</taxon>
        <taxon>Gunneridae</taxon>
        <taxon>Pentapetalae</taxon>
        <taxon>asterids</taxon>
        <taxon>lamiids</taxon>
        <taxon>Solanales</taxon>
        <taxon>Solanaceae</taxon>
        <taxon>Solanoideae</taxon>
        <taxon>Solaneae</taxon>
        <taxon>Solanum</taxon>
    </lineage>
</organism>
<evidence type="ECO:0000256" key="7">
    <source>
        <dbReference type="SAM" id="Phobius"/>
    </source>
</evidence>
<evidence type="ECO:0000259" key="8">
    <source>
        <dbReference type="PROSITE" id="PS51277"/>
    </source>
</evidence>
<keyword evidence="3" id="KW-0964">Secreted</keyword>
<keyword evidence="10" id="KW-1185">Reference proteome</keyword>
<keyword evidence="3" id="KW-0134">Cell wall</keyword>
<evidence type="ECO:0000313" key="10">
    <source>
        <dbReference type="Proteomes" id="UP001627284"/>
    </source>
</evidence>
<dbReference type="GO" id="GO:0048046">
    <property type="term" value="C:apoplast"/>
    <property type="evidence" value="ECO:0007669"/>
    <property type="project" value="UniProtKB-SubCell"/>
</dbReference>
<dbReference type="InterPro" id="IPR051897">
    <property type="entry name" value="PG-associated_BURP"/>
</dbReference>
<comment type="caution">
    <text evidence="9">The sequence shown here is derived from an EMBL/GenBank/DDBJ whole genome shotgun (WGS) entry which is preliminary data.</text>
</comment>
<gene>
    <name evidence="9" type="ORF">AABB24_006301</name>
</gene>
<comment type="subcellular location">
    <subcellularLocation>
        <location evidence="1">Secreted</location>
        <location evidence="1">Cell wall</location>
    </subcellularLocation>
    <subcellularLocation>
        <location evidence="2">Secreted</location>
        <location evidence="2">Extracellular space</location>
        <location evidence="2">Apoplast</location>
    </subcellularLocation>
</comment>
<feature type="domain" description="BURP" evidence="8">
    <location>
        <begin position="457"/>
        <end position="671"/>
    </location>
</feature>
<evidence type="ECO:0000256" key="6">
    <source>
        <dbReference type="ARBA" id="ARBA00023180"/>
    </source>
</evidence>
<protein>
    <recommendedName>
        <fullName evidence="8">BURP domain-containing protein</fullName>
    </recommendedName>
</protein>
<name>A0ABD2V205_9SOLN</name>
<dbReference type="Pfam" id="PF03181">
    <property type="entry name" value="BURP"/>
    <property type="match status" value="1"/>
</dbReference>
<dbReference type="Proteomes" id="UP001627284">
    <property type="component" value="Unassembled WGS sequence"/>
</dbReference>
<dbReference type="InterPro" id="IPR004873">
    <property type="entry name" value="BURP_dom"/>
</dbReference>
<dbReference type="PROSITE" id="PS51277">
    <property type="entry name" value="BURP"/>
    <property type="match status" value="1"/>
</dbReference>
<dbReference type="SMART" id="SM01045">
    <property type="entry name" value="BURP"/>
    <property type="match status" value="1"/>
</dbReference>
<keyword evidence="6" id="KW-0325">Glycoprotein</keyword>
<evidence type="ECO:0000313" key="9">
    <source>
        <dbReference type="EMBL" id="KAL3374739.1"/>
    </source>
</evidence>
<dbReference type="EMBL" id="JBJKTR010000003">
    <property type="protein sequence ID" value="KAL3374739.1"/>
    <property type="molecule type" value="Genomic_DNA"/>
</dbReference>
<evidence type="ECO:0000256" key="2">
    <source>
        <dbReference type="ARBA" id="ARBA00004271"/>
    </source>
</evidence>
<reference evidence="9 10" key="1">
    <citation type="submission" date="2024-05" db="EMBL/GenBank/DDBJ databases">
        <title>De novo assembly of an allotetraploid wild potato.</title>
        <authorList>
            <person name="Hosaka A.J."/>
        </authorList>
    </citation>
    <scope>NUCLEOTIDE SEQUENCE [LARGE SCALE GENOMIC DNA]</scope>
    <source>
        <tissue evidence="9">Young leaves</tissue>
    </source>
</reference>
<sequence>YRKTPHIFYLCRYLPQVYDSKHRRGPIAKQMKMDLRNVKLNISLLFIFFFFLYSSSTVYSLAQTNAQIRKNSLIPKENPFTVKASLVRYWNKQISNKLPKPDFLFSKASPLSAADAAFFTNLATQKSLSGHISTFCSSAKLFCFSESNPYLDNTPSKDADFAVYNNKKFATYGSGRLGGGDGFKNYSDGINFATGEFTKYSRSSTGHHEDFTSYAADGNVATGNFTSYAAGATGGGGTFQSYMPRVNVPDLRFASYDSDGNNHKLSFNSYVSDTNSGRESFISYAKNGNGVPAEFTTYGDTSNVIGSSFNGYGESGNAANDSFKAYSSNSNNPNNNFKNYGSGGNSGIDSFESYRDAANAGSDTFTSYARGSNTGKVNFLNYGKSFNEGKDIFKGYGSQGAKFPSVGFKVYGVNNSFKEYSPKGVNFAGYTKKTGPTTGSLKTSGKTVNKWVEEGKFFRESMLKEGTVMKMPDIRDKMPGRSFLPRTISSKLPFSTKELTEVKSIFHAQENSTMEHVIGNTLAECERAPSPGETKRCVASIEDMIDFAVSVLSHNVVVRTTDNVAGATGEVMIGKVKGINGGRVTKSVSCHQSLYPYLLYYCHSVPKVRVYQADILNVDTKAKINHGVAICHVNTSSWSPGHGAFVALGSGPGLIEVCHWIFENDMTWAMAD</sequence>
<accession>A0ABD2V205</accession>
<keyword evidence="4" id="KW-0052">Apoplast</keyword>
<keyword evidence="7" id="KW-0812">Transmembrane</keyword>
<keyword evidence="5" id="KW-0732">Signal</keyword>
<keyword evidence="7" id="KW-1133">Transmembrane helix</keyword>
<keyword evidence="7" id="KW-0472">Membrane</keyword>
<evidence type="ECO:0000256" key="4">
    <source>
        <dbReference type="ARBA" id="ARBA00022523"/>
    </source>
</evidence>
<evidence type="ECO:0000256" key="5">
    <source>
        <dbReference type="ARBA" id="ARBA00022729"/>
    </source>
</evidence>
<dbReference type="PANTHER" id="PTHR31458">
    <property type="entry name" value="POLYGALACTURONASE 1 BETA-LIKE PROTEIN 2"/>
    <property type="match status" value="1"/>
</dbReference>
<dbReference type="AlphaFoldDB" id="A0ABD2V205"/>
<feature type="non-terminal residue" evidence="9">
    <location>
        <position position="1"/>
    </location>
</feature>